<protein>
    <submittedName>
        <fullName evidence="8">Outer membrane protein OmpA-like peptidoglycan-associated protein</fullName>
    </submittedName>
</protein>
<reference evidence="8 9" key="1">
    <citation type="submission" date="2020-08" db="EMBL/GenBank/DDBJ databases">
        <title>Genomic Encyclopedia of Type Strains, Phase IV (KMG-IV): sequencing the most valuable type-strain genomes for metagenomic binning, comparative biology and taxonomic classification.</title>
        <authorList>
            <person name="Goeker M."/>
        </authorList>
    </citation>
    <scope>NUCLEOTIDE SEQUENCE [LARGE SCALE GENOMIC DNA]</scope>
    <source>
        <strain evidence="8 9">DSM 22368</strain>
    </source>
</reference>
<evidence type="ECO:0000256" key="3">
    <source>
        <dbReference type="ARBA" id="ARBA00023237"/>
    </source>
</evidence>
<dbReference type="InParanoid" id="A0A7X0JT03"/>
<evidence type="ECO:0000313" key="9">
    <source>
        <dbReference type="Proteomes" id="UP000528457"/>
    </source>
</evidence>
<keyword evidence="9" id="KW-1185">Reference proteome</keyword>
<comment type="subcellular location">
    <subcellularLocation>
        <location evidence="1">Cell outer membrane</location>
    </subcellularLocation>
</comment>
<accession>A0A7X0JT03</accession>
<dbReference type="AlphaFoldDB" id="A0A7X0JT03"/>
<dbReference type="InterPro" id="IPR050330">
    <property type="entry name" value="Bact_OuterMem_StrucFunc"/>
</dbReference>
<dbReference type="InterPro" id="IPR006665">
    <property type="entry name" value="OmpA-like"/>
</dbReference>
<feature type="chain" id="PRO_5030544666" evidence="6">
    <location>
        <begin position="28"/>
        <end position="231"/>
    </location>
</feature>
<evidence type="ECO:0000256" key="5">
    <source>
        <dbReference type="SAM" id="Coils"/>
    </source>
</evidence>
<dbReference type="Gene3D" id="3.30.1330.60">
    <property type="entry name" value="OmpA-like domain"/>
    <property type="match status" value="1"/>
</dbReference>
<name>A0A7X0JT03_9GAMM</name>
<evidence type="ECO:0000256" key="4">
    <source>
        <dbReference type="PROSITE-ProRule" id="PRU00473"/>
    </source>
</evidence>
<dbReference type="SUPFAM" id="SSF103088">
    <property type="entry name" value="OmpA-like"/>
    <property type="match status" value="1"/>
</dbReference>
<keyword evidence="2 4" id="KW-0472">Membrane</keyword>
<feature type="domain" description="OmpA-like" evidence="7">
    <location>
        <begin position="107"/>
        <end position="222"/>
    </location>
</feature>
<evidence type="ECO:0000256" key="6">
    <source>
        <dbReference type="SAM" id="SignalP"/>
    </source>
</evidence>
<evidence type="ECO:0000259" key="7">
    <source>
        <dbReference type="PROSITE" id="PS51123"/>
    </source>
</evidence>
<dbReference type="PANTHER" id="PTHR30329:SF21">
    <property type="entry name" value="LIPOPROTEIN YIAD-RELATED"/>
    <property type="match status" value="1"/>
</dbReference>
<dbReference type="Proteomes" id="UP000528457">
    <property type="component" value="Unassembled WGS sequence"/>
</dbReference>
<evidence type="ECO:0000256" key="1">
    <source>
        <dbReference type="ARBA" id="ARBA00004442"/>
    </source>
</evidence>
<evidence type="ECO:0000256" key="2">
    <source>
        <dbReference type="ARBA" id="ARBA00023136"/>
    </source>
</evidence>
<comment type="caution">
    <text evidence="8">The sequence shown here is derived from an EMBL/GenBank/DDBJ whole genome shotgun (WGS) entry which is preliminary data.</text>
</comment>
<organism evidence="8 9">
    <name type="scientific">Pseudoteredinibacter isoporae</name>
    <dbReference type="NCBI Taxonomy" id="570281"/>
    <lineage>
        <taxon>Bacteria</taxon>
        <taxon>Pseudomonadati</taxon>
        <taxon>Pseudomonadota</taxon>
        <taxon>Gammaproteobacteria</taxon>
        <taxon>Cellvibrionales</taxon>
        <taxon>Cellvibrionaceae</taxon>
        <taxon>Pseudoteredinibacter</taxon>
    </lineage>
</organism>
<dbReference type="EMBL" id="JACHHT010000001">
    <property type="protein sequence ID" value="MBB6520870.1"/>
    <property type="molecule type" value="Genomic_DNA"/>
</dbReference>
<dbReference type="RefSeq" id="WP_166850054.1">
    <property type="nucleotide sequence ID" value="NZ_JAAONY010000001.1"/>
</dbReference>
<dbReference type="InterPro" id="IPR006664">
    <property type="entry name" value="OMP_bac"/>
</dbReference>
<keyword evidence="6" id="KW-0732">Signal</keyword>
<keyword evidence="5" id="KW-0175">Coiled coil</keyword>
<dbReference type="PROSITE" id="PS51123">
    <property type="entry name" value="OMPA_2"/>
    <property type="match status" value="1"/>
</dbReference>
<feature type="signal peptide" evidence="6">
    <location>
        <begin position="1"/>
        <end position="27"/>
    </location>
</feature>
<dbReference type="CDD" id="cd07185">
    <property type="entry name" value="OmpA_C-like"/>
    <property type="match status" value="1"/>
</dbReference>
<keyword evidence="3" id="KW-0998">Cell outer membrane</keyword>
<gene>
    <name evidence="8" type="ORF">HNR48_001148</name>
</gene>
<proteinExistence type="predicted"/>
<dbReference type="GO" id="GO:0009279">
    <property type="term" value="C:cell outer membrane"/>
    <property type="evidence" value="ECO:0007669"/>
    <property type="project" value="UniProtKB-SubCell"/>
</dbReference>
<dbReference type="PANTHER" id="PTHR30329">
    <property type="entry name" value="STATOR ELEMENT OF FLAGELLAR MOTOR COMPLEX"/>
    <property type="match status" value="1"/>
</dbReference>
<dbReference type="InterPro" id="IPR036737">
    <property type="entry name" value="OmpA-like_sf"/>
</dbReference>
<dbReference type="Pfam" id="PF00691">
    <property type="entry name" value="OmpA"/>
    <property type="match status" value="1"/>
</dbReference>
<sequence length="231" mass="25175">MNTSNTVKKITTGIAISAALASPISQAEVATETKQGLSFVGATLAGAAAGGPVGMMIGAISGAFIGETIEKADTAEETAMSLSQAQAELYDLRQQLATSQMQMEQLEQLAWHNLEFQLLFRTGSDELSDNGHRRLARLAEFLQSNPQLSVRLDGYADPRGTDEYNNVLSLYRAKNVRLTLEQMGVDSNRIEAFSHGSKYAHSQDPKQYAQERRVSIELFKVDNGSEKTASR</sequence>
<feature type="coiled-coil region" evidence="5">
    <location>
        <begin position="82"/>
        <end position="109"/>
    </location>
</feature>
<dbReference type="PRINTS" id="PR01021">
    <property type="entry name" value="OMPADOMAIN"/>
</dbReference>
<evidence type="ECO:0000313" key="8">
    <source>
        <dbReference type="EMBL" id="MBB6520870.1"/>
    </source>
</evidence>